<reference evidence="1" key="1">
    <citation type="submission" date="2009-10" db="EMBL/GenBank/DDBJ databases">
        <title>Diversity of trophic interactions inside an arsenic-rich microbial ecosystem.</title>
        <authorList>
            <person name="Bertin P.N."/>
            <person name="Heinrich-Salmeron A."/>
            <person name="Pelletier E."/>
            <person name="Goulhen-Chollet F."/>
            <person name="Arsene-Ploetze F."/>
            <person name="Gallien S."/>
            <person name="Calteau A."/>
            <person name="Vallenet D."/>
            <person name="Casiot C."/>
            <person name="Chane-Woon-Ming B."/>
            <person name="Giloteaux L."/>
            <person name="Barakat M."/>
            <person name="Bonnefoy V."/>
            <person name="Bruneel O."/>
            <person name="Chandler M."/>
            <person name="Cleiss J."/>
            <person name="Duran R."/>
            <person name="Elbaz-Poulichet F."/>
            <person name="Fonknechten N."/>
            <person name="Lauga B."/>
            <person name="Mornico D."/>
            <person name="Ortet P."/>
            <person name="Schaeffer C."/>
            <person name="Siguier P."/>
            <person name="Alexander Thil Smith A."/>
            <person name="Van Dorsselaer A."/>
            <person name="Weissenbach J."/>
            <person name="Medigue C."/>
            <person name="Le Paslier D."/>
        </authorList>
    </citation>
    <scope>NUCLEOTIDE SEQUENCE</scope>
</reference>
<comment type="caution">
    <text evidence="1">The sequence shown here is derived from an EMBL/GenBank/DDBJ whole genome shotgun (WGS) entry which is preliminary data.</text>
</comment>
<proteinExistence type="predicted"/>
<name>E6PG24_9ZZZZ</name>
<dbReference type="AlphaFoldDB" id="E6PG24"/>
<organism evidence="1">
    <name type="scientific">mine drainage metagenome</name>
    <dbReference type="NCBI Taxonomy" id="410659"/>
    <lineage>
        <taxon>unclassified sequences</taxon>
        <taxon>metagenomes</taxon>
        <taxon>ecological metagenomes</taxon>
    </lineage>
</organism>
<sequence length="107" mass="12081">MRARALREPTYDLAAIRLRASDNERPIKVFGAKVAVLFNAKRNGLGNLVKSQIIFRSVNFLEQFSFQRVEPHWIEFAFKNRLLNALPKPFTCLGDPSQTSTTGVCLG</sequence>
<dbReference type="EMBL" id="CABL01000008">
    <property type="protein sequence ID" value="CBH75411.1"/>
    <property type="molecule type" value="Genomic_DNA"/>
</dbReference>
<gene>
    <name evidence="1" type="ORF">CARN1_1428</name>
</gene>
<protein>
    <submittedName>
        <fullName evidence="1">Uncharacterized protein</fullName>
    </submittedName>
</protein>
<accession>E6PG24</accession>
<evidence type="ECO:0000313" key="1">
    <source>
        <dbReference type="EMBL" id="CBH75411.1"/>
    </source>
</evidence>